<gene>
    <name evidence="2" type="ORF">CCMP2556_LOCUS43447</name>
    <name evidence="3" type="ORF">CCMP2556_LOCUS43578</name>
</gene>
<evidence type="ECO:0000256" key="1">
    <source>
        <dbReference type="SAM" id="MobiDB-lite"/>
    </source>
</evidence>
<dbReference type="Proteomes" id="UP001642484">
    <property type="component" value="Unassembled WGS sequence"/>
</dbReference>
<feature type="region of interest" description="Disordered" evidence="1">
    <location>
        <begin position="18"/>
        <end position="39"/>
    </location>
</feature>
<organism evidence="2 4">
    <name type="scientific">Durusdinium trenchii</name>
    <dbReference type="NCBI Taxonomy" id="1381693"/>
    <lineage>
        <taxon>Eukaryota</taxon>
        <taxon>Sar</taxon>
        <taxon>Alveolata</taxon>
        <taxon>Dinophyceae</taxon>
        <taxon>Suessiales</taxon>
        <taxon>Symbiodiniaceae</taxon>
        <taxon>Durusdinium</taxon>
    </lineage>
</organism>
<dbReference type="EMBL" id="CAXAMN010024840">
    <property type="protein sequence ID" value="CAK9090412.1"/>
    <property type="molecule type" value="Genomic_DNA"/>
</dbReference>
<proteinExistence type="predicted"/>
<evidence type="ECO:0000313" key="2">
    <source>
        <dbReference type="EMBL" id="CAK9090412.1"/>
    </source>
</evidence>
<feature type="compositionally biased region" description="Basic and acidic residues" evidence="1">
    <location>
        <begin position="222"/>
        <end position="232"/>
    </location>
</feature>
<evidence type="ECO:0000313" key="3">
    <source>
        <dbReference type="EMBL" id="CAK9090742.1"/>
    </source>
</evidence>
<accession>A0ABP0QU25</accession>
<dbReference type="EMBL" id="CAXAMN010024884">
    <property type="protein sequence ID" value="CAK9090742.1"/>
    <property type="molecule type" value="Genomic_DNA"/>
</dbReference>
<reference evidence="2 4" key="1">
    <citation type="submission" date="2024-02" db="EMBL/GenBank/DDBJ databases">
        <authorList>
            <person name="Chen Y."/>
            <person name="Shah S."/>
            <person name="Dougan E. K."/>
            <person name="Thang M."/>
            <person name="Chan C."/>
        </authorList>
    </citation>
    <scope>NUCLEOTIDE SEQUENCE [LARGE SCALE GENOMIC DNA]</scope>
</reference>
<sequence length="232" mass="25972">MEVSDQFLQISNIRHEKPNCPADLDVGVPPETSSKACEAPPTVASESFLRLINLVVQQHIIELATRDKPPDPLEEVPRPVSPKSPKPPSARLRMDSFDEANSGTSSRSSNLSRKLRASRQSNNSKLQRGMTAKVMCKQHEAMPEVNASRIFDLLDDHSEELDEVKNAFKPSYTFITKTEALPGLLSETPSAIMFRCDRSRRSCSPVSHPVSRPRLEGPGLFQRRERQGWNDV</sequence>
<name>A0ABP0QU25_9DINO</name>
<feature type="compositionally biased region" description="Pro residues" evidence="1">
    <location>
        <begin position="79"/>
        <end position="88"/>
    </location>
</feature>
<feature type="region of interest" description="Disordered" evidence="1">
    <location>
        <begin position="201"/>
        <end position="232"/>
    </location>
</feature>
<feature type="region of interest" description="Disordered" evidence="1">
    <location>
        <begin position="66"/>
        <end position="130"/>
    </location>
</feature>
<evidence type="ECO:0000313" key="4">
    <source>
        <dbReference type="Proteomes" id="UP001642484"/>
    </source>
</evidence>
<protein>
    <submittedName>
        <fullName evidence="2">Uncharacterized protein</fullName>
    </submittedName>
</protein>
<feature type="compositionally biased region" description="Basic and acidic residues" evidence="1">
    <location>
        <begin position="66"/>
        <end position="77"/>
    </location>
</feature>
<comment type="caution">
    <text evidence="2">The sequence shown here is derived from an EMBL/GenBank/DDBJ whole genome shotgun (WGS) entry which is preliminary data.</text>
</comment>
<feature type="compositionally biased region" description="Low complexity" evidence="1">
    <location>
        <begin position="100"/>
        <end position="112"/>
    </location>
</feature>
<keyword evidence="4" id="KW-1185">Reference proteome</keyword>